<accession>A0A5B7G217</accession>
<gene>
    <name evidence="1" type="ORF">E2C01_045363</name>
</gene>
<evidence type="ECO:0008006" key="3">
    <source>
        <dbReference type="Google" id="ProtNLM"/>
    </source>
</evidence>
<dbReference type="AlphaFoldDB" id="A0A5B7G217"/>
<organism evidence="1 2">
    <name type="scientific">Portunus trituberculatus</name>
    <name type="common">Swimming crab</name>
    <name type="synonym">Neptunus trituberculatus</name>
    <dbReference type="NCBI Taxonomy" id="210409"/>
    <lineage>
        <taxon>Eukaryota</taxon>
        <taxon>Metazoa</taxon>
        <taxon>Ecdysozoa</taxon>
        <taxon>Arthropoda</taxon>
        <taxon>Crustacea</taxon>
        <taxon>Multicrustacea</taxon>
        <taxon>Malacostraca</taxon>
        <taxon>Eumalacostraca</taxon>
        <taxon>Eucarida</taxon>
        <taxon>Decapoda</taxon>
        <taxon>Pleocyemata</taxon>
        <taxon>Brachyura</taxon>
        <taxon>Eubrachyura</taxon>
        <taxon>Portunoidea</taxon>
        <taxon>Portunidae</taxon>
        <taxon>Portuninae</taxon>
        <taxon>Portunus</taxon>
    </lineage>
</organism>
<keyword evidence="2" id="KW-1185">Reference proteome</keyword>
<evidence type="ECO:0000313" key="2">
    <source>
        <dbReference type="Proteomes" id="UP000324222"/>
    </source>
</evidence>
<name>A0A5B7G217_PORTR</name>
<evidence type="ECO:0000313" key="1">
    <source>
        <dbReference type="EMBL" id="MPC51515.1"/>
    </source>
</evidence>
<reference evidence="1 2" key="1">
    <citation type="submission" date="2019-05" db="EMBL/GenBank/DDBJ databases">
        <title>Another draft genome of Portunus trituberculatus and its Hox gene families provides insights of decapod evolution.</title>
        <authorList>
            <person name="Jeong J.-H."/>
            <person name="Song I."/>
            <person name="Kim S."/>
            <person name="Choi T."/>
            <person name="Kim D."/>
            <person name="Ryu S."/>
            <person name="Kim W."/>
        </authorList>
    </citation>
    <scope>NUCLEOTIDE SEQUENCE [LARGE SCALE GENOMIC DNA]</scope>
    <source>
        <tissue evidence="1">Muscle</tissue>
    </source>
</reference>
<dbReference type="Proteomes" id="UP000324222">
    <property type="component" value="Unassembled WGS sequence"/>
</dbReference>
<comment type="caution">
    <text evidence="1">The sequence shown here is derived from an EMBL/GenBank/DDBJ whole genome shotgun (WGS) entry which is preliminary data.</text>
</comment>
<dbReference type="EMBL" id="VSRR010010228">
    <property type="protein sequence ID" value="MPC51515.1"/>
    <property type="molecule type" value="Genomic_DNA"/>
</dbReference>
<sequence>MTASKSFKVEHILSLYPIAEISLLGGFNVHQQLWFSSPFTDHHGKLAFNFAILHDLDQLVQQPTRIPDRLGDNPNS</sequence>
<proteinExistence type="predicted"/>
<protein>
    <recommendedName>
        <fullName evidence="3">Endonuclease/exonuclease/phosphatase domain-containing protein</fullName>
    </recommendedName>
</protein>